<protein>
    <submittedName>
        <fullName evidence="7">Uncharacterized amino acid permease, GabP family</fullName>
    </submittedName>
</protein>
<gene>
    <name evidence="7" type="ORF">MNBD_BACTEROID03-381</name>
</gene>
<evidence type="ECO:0000313" key="7">
    <source>
        <dbReference type="EMBL" id="VAW10931.1"/>
    </source>
</evidence>
<dbReference type="Pfam" id="PF13520">
    <property type="entry name" value="AA_permease_2"/>
    <property type="match status" value="1"/>
</dbReference>
<evidence type="ECO:0000256" key="1">
    <source>
        <dbReference type="ARBA" id="ARBA00004651"/>
    </source>
</evidence>
<feature type="transmembrane region" description="Helical" evidence="6">
    <location>
        <begin position="41"/>
        <end position="58"/>
    </location>
</feature>
<feature type="transmembrane region" description="Helical" evidence="6">
    <location>
        <begin position="79"/>
        <end position="109"/>
    </location>
</feature>
<dbReference type="SUPFAM" id="SSF52402">
    <property type="entry name" value="Adenine nucleotide alpha hydrolases-like"/>
    <property type="match status" value="1"/>
</dbReference>
<comment type="subcellular location">
    <subcellularLocation>
        <location evidence="1">Cell membrane</location>
        <topology evidence="1">Multi-pass membrane protein</topology>
    </subcellularLocation>
</comment>
<dbReference type="Gene3D" id="3.40.50.12370">
    <property type="match status" value="1"/>
</dbReference>
<dbReference type="GO" id="GO:0005886">
    <property type="term" value="C:plasma membrane"/>
    <property type="evidence" value="ECO:0007669"/>
    <property type="project" value="UniProtKB-SubCell"/>
</dbReference>
<evidence type="ECO:0000256" key="4">
    <source>
        <dbReference type="ARBA" id="ARBA00022989"/>
    </source>
</evidence>
<accession>A0A3B0SWX8</accession>
<dbReference type="InterPro" id="IPR002293">
    <property type="entry name" value="AA/rel_permease1"/>
</dbReference>
<evidence type="ECO:0000256" key="6">
    <source>
        <dbReference type="SAM" id="Phobius"/>
    </source>
</evidence>
<feature type="transmembrane region" description="Helical" evidence="6">
    <location>
        <begin position="12"/>
        <end position="35"/>
    </location>
</feature>
<feature type="transmembrane region" description="Helical" evidence="6">
    <location>
        <begin position="220"/>
        <end position="240"/>
    </location>
</feature>
<dbReference type="PANTHER" id="PTHR42770">
    <property type="entry name" value="AMINO ACID TRANSPORTER-RELATED"/>
    <property type="match status" value="1"/>
</dbReference>
<feature type="transmembrane region" description="Helical" evidence="6">
    <location>
        <begin position="402"/>
        <end position="420"/>
    </location>
</feature>
<reference evidence="7" key="1">
    <citation type="submission" date="2018-06" db="EMBL/GenBank/DDBJ databases">
        <authorList>
            <person name="Zhirakovskaya E."/>
        </authorList>
    </citation>
    <scope>NUCLEOTIDE SEQUENCE</scope>
</reference>
<evidence type="ECO:0000256" key="3">
    <source>
        <dbReference type="ARBA" id="ARBA00022692"/>
    </source>
</evidence>
<feature type="transmembrane region" description="Helical" evidence="6">
    <location>
        <begin position="121"/>
        <end position="140"/>
    </location>
</feature>
<feature type="transmembrane region" description="Helical" evidence="6">
    <location>
        <begin position="186"/>
        <end position="208"/>
    </location>
</feature>
<dbReference type="Gene3D" id="1.20.1740.10">
    <property type="entry name" value="Amino acid/polyamine transporter I"/>
    <property type="match status" value="1"/>
</dbReference>
<organism evidence="7">
    <name type="scientific">hydrothermal vent metagenome</name>
    <dbReference type="NCBI Taxonomy" id="652676"/>
    <lineage>
        <taxon>unclassified sequences</taxon>
        <taxon>metagenomes</taxon>
        <taxon>ecological metagenomes</taxon>
    </lineage>
</organism>
<feature type="transmembrane region" description="Helical" evidence="6">
    <location>
        <begin position="314"/>
        <end position="334"/>
    </location>
</feature>
<keyword evidence="4 6" id="KW-1133">Transmembrane helix</keyword>
<dbReference type="InterPro" id="IPR050367">
    <property type="entry name" value="APC_superfamily"/>
</dbReference>
<keyword evidence="3 6" id="KW-0812">Transmembrane</keyword>
<dbReference type="PANTHER" id="PTHR42770:SF7">
    <property type="entry name" value="MEMBRANE PROTEIN"/>
    <property type="match status" value="1"/>
</dbReference>
<evidence type="ECO:0000256" key="5">
    <source>
        <dbReference type="ARBA" id="ARBA00023136"/>
    </source>
</evidence>
<name>A0A3B0SWX8_9ZZZZ</name>
<dbReference type="GO" id="GO:0022857">
    <property type="term" value="F:transmembrane transporter activity"/>
    <property type="evidence" value="ECO:0007669"/>
    <property type="project" value="InterPro"/>
</dbReference>
<dbReference type="EMBL" id="UOEL01000044">
    <property type="protein sequence ID" value="VAW10931.1"/>
    <property type="molecule type" value="Genomic_DNA"/>
</dbReference>
<sequence length="735" mass="80439">MKKLERSLSLTSVIAISIGGMLGSGIFVLPGLAAAKTGSSVWLAYLLAAVCILPAALSKSELATAMPSSGGTYVYIERAFGPLFGTIAGIGLWLSLLFKSAFALVGFGAYLTILVNIDSGLTKYIALIFLLAILLLNIFGIKKVGKIQIVIVSISLIALGLVLVFGLPRVAPDLLRPFLSKGNMGLFSTVAFVYISYAGVTKVAAIAGEIKNPSKNLPRAMILSLLIMTTIYVFVAFVLVGNIPLNNLKTDIKPIYTIANLLGGSTVGYIAAVVGVITLVSMANSGVLAASRFPFAMAIDQLLPNYMAKIHPKYLTPVVTIIMTCLVMALVILFLDVEKIAKLASAFMVMMFVLVNACVIILRETSAQWYKPSYRAPFYPFVQLFGIISGIVLLVFLGFSPFIAILGIFALGILIYFKFGKNATRTGILRKYGHRPALYLFYKRKRGKGVTYRNNQAENPQNLDGKLVSDAGAVVPLLGNEKSPEMLVEIAAAINRRDQIQVINLTEVPNQTFLDAFEEEENPKVTSLERRISRLALSKQIAIDFEAVVTHEISDTIHELSNQAHCDWLVIGWNGRAHNGILVSNPIGWLLAHINSDFALFKDNGVRYISKVLLALRPGRENKNFIAVADRICQFYGASLTLMRVVPQTTTDEAIWQMQDDSRKLLRKVVAESEVLIQRNDDSIEVISKTSASFDLLVLGTPQKNNWVRILFGTGKDKFTERSACSVLRLTMKDH</sequence>
<feature type="transmembrane region" description="Helical" evidence="6">
    <location>
        <begin position="374"/>
        <end position="396"/>
    </location>
</feature>
<evidence type="ECO:0000256" key="2">
    <source>
        <dbReference type="ARBA" id="ARBA00022475"/>
    </source>
</evidence>
<feature type="transmembrane region" description="Helical" evidence="6">
    <location>
        <begin position="147"/>
        <end position="166"/>
    </location>
</feature>
<feature type="transmembrane region" description="Helical" evidence="6">
    <location>
        <begin position="340"/>
        <end position="362"/>
    </location>
</feature>
<feature type="transmembrane region" description="Helical" evidence="6">
    <location>
        <begin position="269"/>
        <end position="293"/>
    </location>
</feature>
<proteinExistence type="predicted"/>
<keyword evidence="2" id="KW-1003">Cell membrane</keyword>
<dbReference type="AlphaFoldDB" id="A0A3B0SWX8"/>
<keyword evidence="5 6" id="KW-0472">Membrane</keyword>